<proteinExistence type="predicted"/>
<keyword evidence="2 4" id="KW-0378">Hydrolase</keyword>
<dbReference type="PANTHER" id="PTHR43046">
    <property type="entry name" value="GDP-MANNOSE MANNOSYL HYDROLASE"/>
    <property type="match status" value="1"/>
</dbReference>
<dbReference type="STRING" id="692370.A6F68_02793"/>
<evidence type="ECO:0000256" key="2">
    <source>
        <dbReference type="ARBA" id="ARBA00022801"/>
    </source>
</evidence>
<dbReference type="GO" id="GO:0016787">
    <property type="term" value="F:hydrolase activity"/>
    <property type="evidence" value="ECO:0007669"/>
    <property type="project" value="UniProtKB-KW"/>
</dbReference>
<gene>
    <name evidence="4" type="primary">rppH_2</name>
    <name evidence="4" type="ORF">A6F68_02793</name>
</gene>
<dbReference type="SUPFAM" id="SSF55811">
    <property type="entry name" value="Nudix"/>
    <property type="match status" value="1"/>
</dbReference>
<evidence type="ECO:0000259" key="3">
    <source>
        <dbReference type="PROSITE" id="PS51462"/>
    </source>
</evidence>
<dbReference type="EC" id="3.6.1.-" evidence="4"/>
<dbReference type="EMBL" id="CP016591">
    <property type="protein sequence ID" value="ANY21283.1"/>
    <property type="molecule type" value="Genomic_DNA"/>
</dbReference>
<name>A0A1B2AGJ7_9SPHN</name>
<dbReference type="PROSITE" id="PS51462">
    <property type="entry name" value="NUDIX"/>
    <property type="match status" value="1"/>
</dbReference>
<reference evidence="4 5" key="1">
    <citation type="submission" date="2016-07" db="EMBL/GenBank/DDBJ databases">
        <title>Complete genome sequence of Altererythrobacter dongtanensis KCTC 22672, a type strain with esterase isolated from tidal flat.</title>
        <authorList>
            <person name="Cheng H."/>
            <person name="Wu Y.-H."/>
            <person name="Zhou P."/>
            <person name="Huo Y.-Y."/>
            <person name="Wang C.-S."/>
            <person name="Xu X.-W."/>
        </authorList>
    </citation>
    <scope>NUCLEOTIDE SEQUENCE [LARGE SCALE GENOMIC DNA]</scope>
    <source>
        <strain evidence="4 5">KCTC 22672</strain>
    </source>
</reference>
<feature type="domain" description="Nudix hydrolase" evidence="3">
    <location>
        <begin position="30"/>
        <end position="154"/>
    </location>
</feature>
<dbReference type="AlphaFoldDB" id="A0A1B2AGJ7"/>
<dbReference type="KEGG" id="ado:A6F68_02793"/>
<evidence type="ECO:0000313" key="4">
    <source>
        <dbReference type="EMBL" id="ANY21283.1"/>
    </source>
</evidence>
<dbReference type="Pfam" id="PF00293">
    <property type="entry name" value="NUDIX"/>
    <property type="match status" value="1"/>
</dbReference>
<dbReference type="RefSeq" id="WP_067681345.1">
    <property type="nucleotide sequence ID" value="NZ_CP016591.1"/>
</dbReference>
<dbReference type="OrthoDB" id="8480561at2"/>
<evidence type="ECO:0000256" key="1">
    <source>
        <dbReference type="ARBA" id="ARBA00001946"/>
    </source>
</evidence>
<dbReference type="InterPro" id="IPR020084">
    <property type="entry name" value="NUDIX_hydrolase_CS"/>
</dbReference>
<protein>
    <submittedName>
        <fullName evidence="4">RNA pyrophosphohydrolase</fullName>
        <ecNumber evidence="4">3.6.1.-</ecNumber>
    </submittedName>
</protein>
<dbReference type="PATRIC" id="fig|692370.5.peg.2802"/>
<comment type="cofactor">
    <cofactor evidence="1">
        <name>Mg(2+)</name>
        <dbReference type="ChEBI" id="CHEBI:18420"/>
    </cofactor>
</comment>
<sequence>MLHLIPRPLHRMALRWAHALRHRWRRFVRVRLAGVSVIVTDLEGRLLLVRHSYGPGGWALPGGGMGRGEDALDAARREVLEEVGCLLESVRTLESIEEVISGSPHTAWLVTGVTQDHPRPDKREVIEARFFPMHSLPEPLTPLTRKRVDVWRRFLG</sequence>
<dbReference type="InterPro" id="IPR015797">
    <property type="entry name" value="NUDIX_hydrolase-like_dom_sf"/>
</dbReference>
<accession>A0A1B2AGJ7</accession>
<dbReference type="Gene3D" id="3.90.79.10">
    <property type="entry name" value="Nucleoside Triphosphate Pyrophosphohydrolase"/>
    <property type="match status" value="1"/>
</dbReference>
<dbReference type="PROSITE" id="PS00893">
    <property type="entry name" value="NUDIX_BOX"/>
    <property type="match status" value="1"/>
</dbReference>
<dbReference type="PANTHER" id="PTHR43046:SF16">
    <property type="entry name" value="ADP-RIBOSE PYROPHOSPHATASE YJHB-RELATED"/>
    <property type="match status" value="1"/>
</dbReference>
<organism evidence="4 5">
    <name type="scientific">Tsuneonella dongtanensis</name>
    <dbReference type="NCBI Taxonomy" id="692370"/>
    <lineage>
        <taxon>Bacteria</taxon>
        <taxon>Pseudomonadati</taxon>
        <taxon>Pseudomonadota</taxon>
        <taxon>Alphaproteobacteria</taxon>
        <taxon>Sphingomonadales</taxon>
        <taxon>Erythrobacteraceae</taxon>
        <taxon>Tsuneonella</taxon>
    </lineage>
</organism>
<dbReference type="InterPro" id="IPR000086">
    <property type="entry name" value="NUDIX_hydrolase_dom"/>
</dbReference>
<dbReference type="Proteomes" id="UP000092932">
    <property type="component" value="Chromosome"/>
</dbReference>
<evidence type="ECO:0000313" key="5">
    <source>
        <dbReference type="Proteomes" id="UP000092932"/>
    </source>
</evidence>
<keyword evidence="5" id="KW-1185">Reference proteome</keyword>